<dbReference type="Pfam" id="PF12652">
    <property type="entry name" value="CotJB"/>
    <property type="match status" value="1"/>
</dbReference>
<dbReference type="InterPro" id="IPR024207">
    <property type="entry name" value="CotJB_dom"/>
</dbReference>
<gene>
    <name evidence="2" type="ORF">ACFSTF_10165</name>
</gene>
<evidence type="ECO:0000259" key="1">
    <source>
        <dbReference type="Pfam" id="PF12652"/>
    </source>
</evidence>
<feature type="domain" description="Protein CotJB" evidence="1">
    <location>
        <begin position="14"/>
        <end position="88"/>
    </location>
</feature>
<dbReference type="PIRSF" id="PIRSF010606">
    <property type="entry name" value="Spore_coat_CotJB"/>
    <property type="match status" value="1"/>
</dbReference>
<keyword evidence="3" id="KW-1185">Reference proteome</keyword>
<name>A0ABW5PS67_9BACI</name>
<reference evidence="3" key="1">
    <citation type="journal article" date="2019" name="Int. J. Syst. Evol. Microbiol.">
        <title>The Global Catalogue of Microorganisms (GCM) 10K type strain sequencing project: providing services to taxonomists for standard genome sequencing and annotation.</title>
        <authorList>
            <consortium name="The Broad Institute Genomics Platform"/>
            <consortium name="The Broad Institute Genome Sequencing Center for Infectious Disease"/>
            <person name="Wu L."/>
            <person name="Ma J."/>
        </authorList>
    </citation>
    <scope>NUCLEOTIDE SEQUENCE [LARGE SCALE GENOMIC DNA]</scope>
    <source>
        <strain evidence="3">TISTR 2241</strain>
    </source>
</reference>
<dbReference type="RefSeq" id="WP_141190578.1">
    <property type="nucleotide sequence ID" value="NZ_JBHUMR010000013.1"/>
</dbReference>
<dbReference type="Proteomes" id="UP001597458">
    <property type="component" value="Unassembled WGS sequence"/>
</dbReference>
<keyword evidence="2" id="KW-0167">Capsid protein</keyword>
<accession>A0ABW5PS67</accession>
<organism evidence="2 3">
    <name type="scientific">Terrilactibacillus laevilacticus</name>
    <dbReference type="NCBI Taxonomy" id="1380157"/>
    <lineage>
        <taxon>Bacteria</taxon>
        <taxon>Bacillati</taxon>
        <taxon>Bacillota</taxon>
        <taxon>Bacilli</taxon>
        <taxon>Bacillales</taxon>
        <taxon>Bacillaceae</taxon>
        <taxon>Terrilactibacillus</taxon>
    </lineage>
</organism>
<proteinExistence type="predicted"/>
<dbReference type="EMBL" id="JBHUMR010000013">
    <property type="protein sequence ID" value="MFD2617668.1"/>
    <property type="molecule type" value="Genomic_DNA"/>
</dbReference>
<sequence length="89" mass="10631">MDKQNPLPKSYYDQLEAIQVVDFALVELNLYLDTHPNDLNALKQFNSLTKQSLELKQKFEAQFGPLMHFGRSFSEYPWRWKDAPWPWQV</sequence>
<comment type="caution">
    <text evidence="2">The sequence shown here is derived from an EMBL/GenBank/DDBJ whole genome shotgun (WGS) entry which is preliminary data.</text>
</comment>
<evidence type="ECO:0000313" key="3">
    <source>
        <dbReference type="Proteomes" id="UP001597458"/>
    </source>
</evidence>
<protein>
    <submittedName>
        <fullName evidence="2">Spore coat protein CotJB</fullName>
    </submittedName>
</protein>
<evidence type="ECO:0000313" key="2">
    <source>
        <dbReference type="EMBL" id="MFD2617668.1"/>
    </source>
</evidence>
<keyword evidence="2" id="KW-0946">Virion</keyword>
<dbReference type="InterPro" id="IPR016571">
    <property type="entry name" value="Spore_coat_assembly_CotJB"/>
</dbReference>